<reference evidence="2 3" key="1">
    <citation type="submission" date="2018-06" db="EMBL/GenBank/DDBJ databases">
        <authorList>
            <consortium name="Pathogen Informatics"/>
            <person name="Doyle S."/>
        </authorList>
    </citation>
    <scope>NUCLEOTIDE SEQUENCE [LARGE SCALE GENOMIC DNA]</scope>
    <source>
        <strain evidence="2 3">NCTC11085</strain>
    </source>
</reference>
<evidence type="ECO:0000256" key="1">
    <source>
        <dbReference type="SAM" id="Phobius"/>
    </source>
</evidence>
<accession>A0A2X3V4Q6</accession>
<keyword evidence="1" id="KW-0472">Membrane</keyword>
<evidence type="ECO:0000313" key="3">
    <source>
        <dbReference type="Proteomes" id="UP000249623"/>
    </source>
</evidence>
<dbReference type="AlphaFoldDB" id="A0A2X3V4Q6"/>
<feature type="transmembrane region" description="Helical" evidence="1">
    <location>
        <begin position="150"/>
        <end position="172"/>
    </location>
</feature>
<feature type="transmembrane region" description="Helical" evidence="1">
    <location>
        <begin position="97"/>
        <end position="114"/>
    </location>
</feature>
<keyword evidence="1" id="KW-1133">Transmembrane helix</keyword>
<organism evidence="2 3">
    <name type="scientific">Streptococcus sanguinis</name>
    <dbReference type="NCBI Taxonomy" id="1305"/>
    <lineage>
        <taxon>Bacteria</taxon>
        <taxon>Bacillati</taxon>
        <taxon>Bacillota</taxon>
        <taxon>Bacilli</taxon>
        <taxon>Lactobacillales</taxon>
        <taxon>Streptococcaceae</taxon>
        <taxon>Streptococcus</taxon>
    </lineage>
</organism>
<feature type="transmembrane region" description="Helical" evidence="1">
    <location>
        <begin position="15"/>
        <end position="31"/>
    </location>
</feature>
<feature type="transmembrane region" description="Helical" evidence="1">
    <location>
        <begin position="71"/>
        <end position="91"/>
    </location>
</feature>
<protein>
    <recommendedName>
        <fullName evidence="4">HXXEE domain-containing protein</fullName>
    </recommendedName>
</protein>
<dbReference type="InterPro" id="IPR025671">
    <property type="entry name" value="HXXEE"/>
</dbReference>
<dbReference type="Pfam" id="PF13787">
    <property type="entry name" value="HXXEE"/>
    <property type="match status" value="1"/>
</dbReference>
<gene>
    <name evidence="2" type="ORF">NCTC11085_00706</name>
</gene>
<evidence type="ECO:0008006" key="4">
    <source>
        <dbReference type="Google" id="ProtNLM"/>
    </source>
</evidence>
<sequence length="190" mass="21996">MQVSYNVGMFHKEDAMSLVFLSFVTLSLFMLHEFDEIILIRPWISQNQDHQDYQKEMFIARRGSYLSAESIALMIAEEFLLAFILLLLAILFRIPELALAIGFCHTLHLLGHIMQVFRFRRWVPGGFTALTTFPILILVFALYLCQQSVSWPLLLILSVLVMAFLLANLAFLHSRAQKIEAWIYRISKAN</sequence>
<keyword evidence="1" id="KW-0812">Transmembrane</keyword>
<evidence type="ECO:0000313" key="2">
    <source>
        <dbReference type="EMBL" id="SQF34218.1"/>
    </source>
</evidence>
<name>A0A2X3V4Q6_STRSA</name>
<feature type="transmembrane region" description="Helical" evidence="1">
    <location>
        <begin position="126"/>
        <end position="144"/>
    </location>
</feature>
<proteinExistence type="predicted"/>
<dbReference type="EMBL" id="LS483346">
    <property type="protein sequence ID" value="SQF34218.1"/>
    <property type="molecule type" value="Genomic_DNA"/>
</dbReference>
<dbReference type="Proteomes" id="UP000249623">
    <property type="component" value="Chromosome 1"/>
</dbReference>